<evidence type="ECO:0000256" key="5">
    <source>
        <dbReference type="SAM" id="Coils"/>
    </source>
</evidence>
<dbReference type="InterPro" id="IPR014284">
    <property type="entry name" value="RNA_pol_sigma-70_dom"/>
</dbReference>
<dbReference type="InterPro" id="IPR013324">
    <property type="entry name" value="RNA_pol_sigma_r3/r4-like"/>
</dbReference>
<gene>
    <name evidence="8" type="ORF">JWG45_11130</name>
    <name evidence="9" type="ORF">JWG45_11185</name>
</gene>
<dbReference type="EMBL" id="JAFFPU010000038">
    <property type="protein sequence ID" value="MBM9577715.1"/>
    <property type="molecule type" value="Genomic_DNA"/>
</dbReference>
<evidence type="ECO:0000313" key="8">
    <source>
        <dbReference type="EMBL" id="MBM9577705.1"/>
    </source>
</evidence>
<evidence type="ECO:0000256" key="1">
    <source>
        <dbReference type="ARBA" id="ARBA00010641"/>
    </source>
</evidence>
<keyword evidence="5" id="KW-0175">Coiled coil</keyword>
<evidence type="ECO:0000259" key="6">
    <source>
        <dbReference type="Pfam" id="PF04542"/>
    </source>
</evidence>
<feature type="domain" description="RNA polymerase sigma factor 70 region 4 type 2" evidence="7">
    <location>
        <begin position="112"/>
        <end position="156"/>
    </location>
</feature>
<dbReference type="Gene3D" id="1.10.10.10">
    <property type="entry name" value="Winged helix-like DNA-binding domain superfamily/Winged helix DNA-binding domain"/>
    <property type="match status" value="1"/>
</dbReference>
<evidence type="ECO:0000256" key="4">
    <source>
        <dbReference type="ARBA" id="ARBA00023163"/>
    </source>
</evidence>
<name>A0ABS2UFR1_9LEPT</name>
<evidence type="ECO:0000256" key="3">
    <source>
        <dbReference type="ARBA" id="ARBA00023082"/>
    </source>
</evidence>
<evidence type="ECO:0000313" key="9">
    <source>
        <dbReference type="EMBL" id="MBM9577715.1"/>
    </source>
</evidence>
<dbReference type="PANTHER" id="PTHR43133:SF46">
    <property type="entry name" value="RNA POLYMERASE SIGMA-70 FACTOR ECF SUBFAMILY"/>
    <property type="match status" value="1"/>
</dbReference>
<dbReference type="PANTHER" id="PTHR43133">
    <property type="entry name" value="RNA POLYMERASE ECF-TYPE SIGMA FACTO"/>
    <property type="match status" value="1"/>
</dbReference>
<dbReference type="InterPro" id="IPR036388">
    <property type="entry name" value="WH-like_DNA-bd_sf"/>
</dbReference>
<keyword evidence="4" id="KW-0804">Transcription</keyword>
<organism evidence="9 10">
    <name type="scientific">Leptospira ainlahdjerensis</name>
    <dbReference type="NCBI Taxonomy" id="2810033"/>
    <lineage>
        <taxon>Bacteria</taxon>
        <taxon>Pseudomonadati</taxon>
        <taxon>Spirochaetota</taxon>
        <taxon>Spirochaetia</taxon>
        <taxon>Leptospirales</taxon>
        <taxon>Leptospiraceae</taxon>
        <taxon>Leptospira</taxon>
    </lineage>
</organism>
<comment type="caution">
    <text evidence="9">The sequence shown here is derived from an EMBL/GenBank/DDBJ whole genome shotgun (WGS) entry which is preliminary data.</text>
</comment>
<keyword evidence="10" id="KW-1185">Reference proteome</keyword>
<dbReference type="RefSeq" id="WP_205279818.1">
    <property type="nucleotide sequence ID" value="NZ_JAFFPU010000038.1"/>
</dbReference>
<feature type="coiled-coil region" evidence="5">
    <location>
        <begin position="89"/>
        <end position="116"/>
    </location>
</feature>
<dbReference type="InterPro" id="IPR013249">
    <property type="entry name" value="RNA_pol_sigma70_r4_t2"/>
</dbReference>
<dbReference type="SUPFAM" id="SSF88946">
    <property type="entry name" value="Sigma2 domain of RNA polymerase sigma factors"/>
    <property type="match status" value="1"/>
</dbReference>
<dbReference type="Gene3D" id="1.10.1740.10">
    <property type="match status" value="1"/>
</dbReference>
<comment type="similarity">
    <text evidence="1">Belongs to the sigma-70 factor family. ECF subfamily.</text>
</comment>
<protein>
    <submittedName>
        <fullName evidence="9">Sigma-70 family RNA polymerase sigma factor</fullName>
    </submittedName>
</protein>
<reference evidence="9 10" key="1">
    <citation type="submission" date="2021-02" db="EMBL/GenBank/DDBJ databases">
        <title>Leptospira ainlahdjerensis sp. nov., Leptospira ainazelensis sp. nov., Leptospira abararensis sp. nov. and Leptospira chreensis sp. nov., four new species isolated from water sources in Algeria.</title>
        <authorList>
            <person name="Amara Korba A."/>
            <person name="Kainiu M."/>
            <person name="Vincent A.T."/>
            <person name="Mariet J.-F."/>
            <person name="Veyrier F.J."/>
            <person name="Goarant C."/>
            <person name="Picardeau M."/>
        </authorList>
    </citation>
    <scope>NUCLEOTIDE SEQUENCE [LARGE SCALE GENOMIC DNA]</scope>
    <source>
        <strain evidence="9 10">201903070</strain>
    </source>
</reference>
<proteinExistence type="inferred from homology"/>
<feature type="domain" description="RNA polymerase sigma-70 region 2" evidence="6">
    <location>
        <begin position="12"/>
        <end position="79"/>
    </location>
</feature>
<dbReference type="SUPFAM" id="SSF88659">
    <property type="entry name" value="Sigma3 and sigma4 domains of RNA polymerase sigma factors"/>
    <property type="match status" value="1"/>
</dbReference>
<dbReference type="NCBIfam" id="TIGR02937">
    <property type="entry name" value="sigma70-ECF"/>
    <property type="match status" value="1"/>
</dbReference>
<sequence>MEEVRTLDFDELYPKNYDKIFRFLLGKGASQEEAEEVCQETFIKVLHHWESFDPSKGNVSSWMITIAKNQFFDLMRKKNSTQGKEIENSQEYIESIAQAKAKNEDEKNRLDLLKDTVESLPPLEKEIIQLRFMKKYTIKETSEQLGISVRTVNRKTYASLTILRMKLQGSDFGFGSL</sequence>
<dbReference type="Proteomes" id="UP000724686">
    <property type="component" value="Unassembled WGS sequence"/>
</dbReference>
<evidence type="ECO:0000313" key="10">
    <source>
        <dbReference type="Proteomes" id="UP000724686"/>
    </source>
</evidence>
<keyword evidence="2" id="KW-0805">Transcription regulation</keyword>
<dbReference type="Pfam" id="PF08281">
    <property type="entry name" value="Sigma70_r4_2"/>
    <property type="match status" value="1"/>
</dbReference>
<dbReference type="InterPro" id="IPR007627">
    <property type="entry name" value="RNA_pol_sigma70_r2"/>
</dbReference>
<evidence type="ECO:0000259" key="7">
    <source>
        <dbReference type="Pfam" id="PF08281"/>
    </source>
</evidence>
<evidence type="ECO:0000256" key="2">
    <source>
        <dbReference type="ARBA" id="ARBA00023015"/>
    </source>
</evidence>
<dbReference type="CDD" id="cd06171">
    <property type="entry name" value="Sigma70_r4"/>
    <property type="match status" value="1"/>
</dbReference>
<dbReference type="Pfam" id="PF04542">
    <property type="entry name" value="Sigma70_r2"/>
    <property type="match status" value="1"/>
</dbReference>
<dbReference type="InterPro" id="IPR039425">
    <property type="entry name" value="RNA_pol_sigma-70-like"/>
</dbReference>
<accession>A0ABS2UFR1</accession>
<dbReference type="EMBL" id="JAFFPU010000038">
    <property type="protein sequence ID" value="MBM9577705.1"/>
    <property type="molecule type" value="Genomic_DNA"/>
</dbReference>
<dbReference type="InterPro" id="IPR013325">
    <property type="entry name" value="RNA_pol_sigma_r2"/>
</dbReference>
<keyword evidence="3" id="KW-0731">Sigma factor</keyword>